<proteinExistence type="predicted"/>
<dbReference type="Proteomes" id="UP000240760">
    <property type="component" value="Unassembled WGS sequence"/>
</dbReference>
<evidence type="ECO:0000313" key="2">
    <source>
        <dbReference type="Proteomes" id="UP000240760"/>
    </source>
</evidence>
<protein>
    <submittedName>
        <fullName evidence="1">Uncharacterized protein</fullName>
    </submittedName>
</protein>
<reference evidence="1 2" key="1">
    <citation type="submission" date="2016-07" db="EMBL/GenBank/DDBJ databases">
        <title>Multiple horizontal gene transfer events from other fungi enriched the ability of initially mycotrophic Trichoderma (Ascomycota) to feed on dead plant biomass.</title>
        <authorList>
            <consortium name="DOE Joint Genome Institute"/>
            <person name="Aerts A."/>
            <person name="Atanasova L."/>
            <person name="Chenthamara K."/>
            <person name="Zhang J."/>
            <person name="Grujic M."/>
            <person name="Henrissat B."/>
            <person name="Kuo A."/>
            <person name="Salamov A."/>
            <person name="Lipzen A."/>
            <person name="Labutti K."/>
            <person name="Barry K."/>
            <person name="Miao Y."/>
            <person name="Rahimi M.J."/>
            <person name="Shen Q."/>
            <person name="Grigoriev I.V."/>
            <person name="Kubicek C.P."/>
            <person name="Druzhinina I.S."/>
        </authorList>
    </citation>
    <scope>NUCLEOTIDE SEQUENCE [LARGE SCALE GENOMIC DNA]</scope>
    <source>
        <strain evidence="1 2">ATCC 18648</strain>
    </source>
</reference>
<dbReference type="AlphaFoldDB" id="A0A2T4CF54"/>
<name>A0A2T4CF54_TRILO</name>
<organism evidence="1 2">
    <name type="scientific">Trichoderma longibrachiatum ATCC 18648</name>
    <dbReference type="NCBI Taxonomy" id="983965"/>
    <lineage>
        <taxon>Eukaryota</taxon>
        <taxon>Fungi</taxon>
        <taxon>Dikarya</taxon>
        <taxon>Ascomycota</taxon>
        <taxon>Pezizomycotina</taxon>
        <taxon>Sordariomycetes</taxon>
        <taxon>Hypocreomycetidae</taxon>
        <taxon>Hypocreales</taxon>
        <taxon>Hypocreaceae</taxon>
        <taxon>Trichoderma</taxon>
    </lineage>
</organism>
<sequence length="139" mass="15274">MPLLATRLLASAQQGGSSRSTTPLGSLCFVRVHATTSPRCYQTASNQVRHDGPLEASEWRLTICESVKIPNAPLLDLASCTCMGTMFLFPVFNPPDSLNTRRKCKEMQDARCKRCEISRLTCDLSSRECERASSPDSCG</sequence>
<accession>A0A2T4CF54</accession>
<keyword evidence="2" id="KW-1185">Reference proteome</keyword>
<evidence type="ECO:0000313" key="1">
    <source>
        <dbReference type="EMBL" id="PTB80201.1"/>
    </source>
</evidence>
<dbReference type="EMBL" id="KZ679127">
    <property type="protein sequence ID" value="PTB80201.1"/>
    <property type="molecule type" value="Genomic_DNA"/>
</dbReference>
<gene>
    <name evidence="1" type="ORF">M440DRAFT_1118530</name>
</gene>